<evidence type="ECO:0000313" key="3">
    <source>
        <dbReference type="Proteomes" id="UP000827549"/>
    </source>
</evidence>
<dbReference type="AlphaFoldDB" id="A0AAF0Y2G4"/>
<organism evidence="2 3">
    <name type="scientific">Vanrija pseudolonga</name>
    <dbReference type="NCBI Taxonomy" id="143232"/>
    <lineage>
        <taxon>Eukaryota</taxon>
        <taxon>Fungi</taxon>
        <taxon>Dikarya</taxon>
        <taxon>Basidiomycota</taxon>
        <taxon>Agaricomycotina</taxon>
        <taxon>Tremellomycetes</taxon>
        <taxon>Trichosporonales</taxon>
        <taxon>Trichosporonaceae</taxon>
        <taxon>Vanrija</taxon>
    </lineage>
</organism>
<dbReference type="Proteomes" id="UP000827549">
    <property type="component" value="Chromosome 1"/>
</dbReference>
<sequence length="515" mass="57597">MVLDDGRRDANPLRVWNQMSSDQRDTLWALKNLAIDETRFSSDADTWLRVAYRAVLDRIVRRLQPAQAQGEQLQPLLISLDSHRINYCHPTDPAFEGARVFSHTRVGVTERLYARALDGWFPTKALLRPGFAVLAHANDGNRTLFGLADGIMETHAFPLEWFSEDRSLYMPRDKLALAQRVPGVSSIEEGLRIIDAVMAEHFPKDTFASIDAAIARTGTWLARHAIALALFRLLAANEISGAVYATAVVSDAFLRFYILGPSRIAVDIGDSESRAEEMGLAPAERPSQPYSAVFRHDTLFDDMENRLFHGWTDYSPDLAKRPLVEQLPGFDLDGFQRLVNITQAAVVRVGASNPFECQRMPTPIQDQVAAATIDALEEAGLPDHIARVILELSLGNQPTVEDRYPWHPAYPAQVFGNARRIAKQMEELNPYNRPGRFAPTPGPKYHSPMAQGKAPYAGHDVIEAVVDNLARFVAVTREEMDELIAAQVETDLKRYDAPHESPGSEARKNKRKLEE</sequence>
<accession>A0AAF0Y2G4</accession>
<reference evidence="2" key="1">
    <citation type="submission" date="2023-10" db="EMBL/GenBank/DDBJ databases">
        <authorList>
            <person name="Noh H."/>
        </authorList>
    </citation>
    <scope>NUCLEOTIDE SEQUENCE</scope>
    <source>
        <strain evidence="2">DUCC4014</strain>
    </source>
</reference>
<dbReference type="EMBL" id="CP086714">
    <property type="protein sequence ID" value="WOO76401.1"/>
    <property type="molecule type" value="Genomic_DNA"/>
</dbReference>
<evidence type="ECO:0000256" key="1">
    <source>
        <dbReference type="SAM" id="MobiDB-lite"/>
    </source>
</evidence>
<gene>
    <name evidence="2" type="ORF">LOC62_01G000024</name>
</gene>
<protein>
    <submittedName>
        <fullName evidence="2">Uncharacterized protein</fullName>
    </submittedName>
</protein>
<keyword evidence="3" id="KW-1185">Reference proteome</keyword>
<dbReference type="RefSeq" id="XP_062622433.1">
    <property type="nucleotide sequence ID" value="XM_062766449.1"/>
</dbReference>
<dbReference type="GeneID" id="87803286"/>
<feature type="region of interest" description="Disordered" evidence="1">
    <location>
        <begin position="491"/>
        <end position="515"/>
    </location>
</feature>
<name>A0AAF0Y2G4_9TREE</name>
<proteinExistence type="predicted"/>
<evidence type="ECO:0000313" key="2">
    <source>
        <dbReference type="EMBL" id="WOO76401.1"/>
    </source>
</evidence>